<name>A0A9W8UFJ8_AKAMU</name>
<organism evidence="1 2">
    <name type="scientific">Akanthomyces muscarius</name>
    <name type="common">Entomopathogenic fungus</name>
    <name type="synonym">Lecanicillium muscarium</name>
    <dbReference type="NCBI Taxonomy" id="2231603"/>
    <lineage>
        <taxon>Eukaryota</taxon>
        <taxon>Fungi</taxon>
        <taxon>Dikarya</taxon>
        <taxon>Ascomycota</taxon>
        <taxon>Pezizomycotina</taxon>
        <taxon>Sordariomycetes</taxon>
        <taxon>Hypocreomycetidae</taxon>
        <taxon>Hypocreales</taxon>
        <taxon>Cordycipitaceae</taxon>
        <taxon>Akanthomyces</taxon>
    </lineage>
</organism>
<dbReference type="EMBL" id="JAJHUN010000011">
    <property type="protein sequence ID" value="KAJ4145527.1"/>
    <property type="molecule type" value="Genomic_DNA"/>
</dbReference>
<comment type="caution">
    <text evidence="1">The sequence shown here is derived from an EMBL/GenBank/DDBJ whole genome shotgun (WGS) entry which is preliminary data.</text>
</comment>
<reference evidence="1" key="1">
    <citation type="journal article" date="2023" name="Access Microbiol">
        <title>De-novo genome assembly for Akanthomyces muscarius, a biocontrol agent of insect agricultural pests.</title>
        <authorList>
            <person name="Erdos Z."/>
            <person name="Studholme D.J."/>
            <person name="Raymond B."/>
            <person name="Sharma M."/>
        </authorList>
    </citation>
    <scope>NUCLEOTIDE SEQUENCE</scope>
    <source>
        <strain evidence="1">Ve6</strain>
    </source>
</reference>
<keyword evidence="2" id="KW-1185">Reference proteome</keyword>
<evidence type="ECO:0000313" key="1">
    <source>
        <dbReference type="EMBL" id="KAJ4145527.1"/>
    </source>
</evidence>
<dbReference type="RefSeq" id="XP_056049197.1">
    <property type="nucleotide sequence ID" value="XM_056195583.1"/>
</dbReference>
<dbReference type="KEGG" id="amus:LMH87_004375"/>
<protein>
    <submittedName>
        <fullName evidence="1">Uncharacterized protein</fullName>
    </submittedName>
</protein>
<gene>
    <name evidence="1" type="ORF">LMH87_004375</name>
</gene>
<dbReference type="GeneID" id="80891534"/>
<evidence type="ECO:0000313" key="2">
    <source>
        <dbReference type="Proteomes" id="UP001144673"/>
    </source>
</evidence>
<accession>A0A9W8UFJ8</accession>
<proteinExistence type="predicted"/>
<dbReference type="Proteomes" id="UP001144673">
    <property type="component" value="Chromosome 2"/>
</dbReference>
<dbReference type="AlphaFoldDB" id="A0A9W8UFJ8"/>
<sequence length="123" mass="13390">MASDQSCKRTPEALSNHVVAPLQSPTATCRPARYQLVHQRLMEKLSTAKFATSLIAWVSSPCSIKRPFLRLSFAPPPSGEQPITSLLFIRAAHRVVDGFAKALMSIAQEIIATSIPPHSHGLC</sequence>